<feature type="domain" description="Pyruvate phosphate dikinase AMP/ATP-binding" evidence="2">
    <location>
        <begin position="299"/>
        <end position="347"/>
    </location>
</feature>
<dbReference type="Gene3D" id="3.30.1490.20">
    <property type="entry name" value="ATP-grasp fold, A domain"/>
    <property type="match status" value="1"/>
</dbReference>
<evidence type="ECO:0000259" key="2">
    <source>
        <dbReference type="Pfam" id="PF01326"/>
    </source>
</evidence>
<dbReference type="NCBIfam" id="NF004531">
    <property type="entry name" value="PRK05878.1"/>
    <property type="match status" value="1"/>
</dbReference>
<dbReference type="Gene3D" id="1.20.80.30">
    <property type="match status" value="1"/>
</dbReference>
<evidence type="ECO:0000313" key="4">
    <source>
        <dbReference type="Proteomes" id="UP000557688"/>
    </source>
</evidence>
<dbReference type="InterPro" id="IPR002192">
    <property type="entry name" value="PPDK_AMP/ATP-bd"/>
</dbReference>
<feature type="domain" description="Pyruvate phosphate dikinase AMP/ATP-binding" evidence="2">
    <location>
        <begin position="18"/>
        <end position="53"/>
    </location>
</feature>
<dbReference type="Proteomes" id="UP000557688">
    <property type="component" value="Unassembled WGS sequence"/>
</dbReference>
<dbReference type="RefSeq" id="WP_183275532.1">
    <property type="nucleotide sequence ID" value="NZ_JACHXV010000027.1"/>
</dbReference>
<organism evidence="3 4">
    <name type="scientific">Endobacter medicaginis</name>
    <dbReference type="NCBI Taxonomy" id="1181271"/>
    <lineage>
        <taxon>Bacteria</taxon>
        <taxon>Pseudomonadati</taxon>
        <taxon>Pseudomonadota</taxon>
        <taxon>Alphaproteobacteria</taxon>
        <taxon>Acetobacterales</taxon>
        <taxon>Acetobacteraceae</taxon>
        <taxon>Endobacter</taxon>
    </lineage>
</organism>
<dbReference type="Pfam" id="PF01326">
    <property type="entry name" value="PPDK_N"/>
    <property type="match status" value="3"/>
</dbReference>
<keyword evidence="4" id="KW-1185">Reference proteome</keyword>
<dbReference type="GO" id="GO:0005524">
    <property type="term" value="F:ATP binding"/>
    <property type="evidence" value="ECO:0007669"/>
    <property type="project" value="InterPro"/>
</dbReference>
<dbReference type="EC" id="2.7.9.1" evidence="3"/>
<keyword evidence="3" id="KW-0418">Kinase</keyword>
<dbReference type="InterPro" id="IPR013815">
    <property type="entry name" value="ATP_grasp_subdomain_1"/>
</dbReference>
<reference evidence="3 4" key="1">
    <citation type="submission" date="2020-08" db="EMBL/GenBank/DDBJ databases">
        <title>Genomic Encyclopedia of Type Strains, Phase III (KMG-III): the genomes of soil and plant-associated and newly described type strains.</title>
        <authorList>
            <person name="Whitman W."/>
        </authorList>
    </citation>
    <scope>NUCLEOTIDE SEQUENCE [LARGE SCALE GENOMIC DNA]</scope>
    <source>
        <strain evidence="3 4">CECT 8088</strain>
    </source>
</reference>
<evidence type="ECO:0000313" key="3">
    <source>
        <dbReference type="EMBL" id="MBB3175365.1"/>
    </source>
</evidence>
<comment type="caution">
    <text evidence="3">The sequence shown here is derived from an EMBL/GenBank/DDBJ whole genome shotgun (WGS) entry which is preliminary data.</text>
</comment>
<gene>
    <name evidence="3" type="ORF">FHR90_003219</name>
</gene>
<proteinExistence type="predicted"/>
<dbReference type="PANTHER" id="PTHR22931:SF9">
    <property type="entry name" value="PYRUVATE, PHOSPHATE DIKINASE 1, CHLOROPLASTIC"/>
    <property type="match status" value="1"/>
</dbReference>
<dbReference type="GO" id="GO:0050242">
    <property type="term" value="F:pyruvate, phosphate dikinase activity"/>
    <property type="evidence" value="ECO:0007669"/>
    <property type="project" value="UniProtKB-EC"/>
</dbReference>
<evidence type="ECO:0000259" key="1">
    <source>
        <dbReference type="Pfam" id="PF00391"/>
    </source>
</evidence>
<dbReference type="InterPro" id="IPR008279">
    <property type="entry name" value="PEP-util_enz_mobile_dom"/>
</dbReference>
<dbReference type="InterPro" id="IPR010121">
    <property type="entry name" value="Pyruvate_phosphate_dikinase"/>
</dbReference>
<dbReference type="PANTHER" id="PTHR22931">
    <property type="entry name" value="PHOSPHOENOLPYRUVATE DIKINASE-RELATED"/>
    <property type="match status" value="1"/>
</dbReference>
<feature type="domain" description="PEP-utilising enzyme mobile" evidence="1">
    <location>
        <begin position="417"/>
        <end position="498"/>
    </location>
</feature>
<dbReference type="Gene3D" id="3.50.30.10">
    <property type="entry name" value="Phosphohistidine domain"/>
    <property type="match status" value="1"/>
</dbReference>
<dbReference type="GO" id="GO:0016301">
    <property type="term" value="F:kinase activity"/>
    <property type="evidence" value="ECO:0007669"/>
    <property type="project" value="UniProtKB-KW"/>
</dbReference>
<name>A0A839V3C9_9PROT</name>
<dbReference type="SUPFAM" id="SSF56059">
    <property type="entry name" value="Glutathione synthetase ATP-binding domain-like"/>
    <property type="match status" value="1"/>
</dbReference>
<dbReference type="AlphaFoldDB" id="A0A839V3C9"/>
<sequence>MTDFVFDIEDLDPAATSLFGGKATGLARMVRAGIPVPPAFAISTDAYRAFQSSGQKLPDGLAGQLEAAIARLGDKAGRPFGGDGREIDPLLVSVRSGAKISMPGMMDTILNLGHTATSATHAIARGASRAFVVDSFVRFWKMYLEIVHGLDGEEFLEHLQTARAAAEQEGGDLAALEAEIVAFATEQGEVVPVDPRAQLDEAIAAVFQSWNSPRAKAYREHQGIAHDLGTAVTIQCMAFGNAEGDSGSGVAFSRDPNTGEPVLYGEYLQGRQGEDIVAGTRTPVDLARDDQGHAELRDALDHHSKTLESLYKDAVDIEFTLESGRLYLLQVRPAKRTAAAAVRIAADLVNEGLIGPGEALGRVSADQLKRLLRPVFVPEQVEACKAVAVAVGSSPGHATGAAVLDSDRAAERAATGEPVILVRPTTSPLDIRGMLAANGILTARGGALSHAAVVSRALDRPCVVGCENLLVDEEMRSFVLGGKTFSEGDYISIDGATGQVYDCRIELSAPEDASESLENLLHRADTVAQSEVWTSGGGGSSVPGVAVVSLFDVALGERLLDDLIEGVTLIGQGKDANGRKLCETAEAIGKALLARHPDIVPLHVRLPQPGSTRARFLVPNWPELDQRLFLPMGNPVLNKAFLRGLDAACTKADRRLTVLLGGVTDFAEWFAFEEIAGPLATLSTGIVVQNPAGLEVADRIATAGGVVWTDFDEIVNASSGLPQRAYLSDATLVDYVEHGALSVNPRRKLRAFLEPLFGAAIRTEGFVGCLFSSDFEPELLQQLHRIGFRRFSVPASRRPLARLLLGQVPPQG</sequence>
<protein>
    <submittedName>
        <fullName evidence="3">Pyruvate,orthophosphate dikinase</fullName>
        <ecNumber evidence="3">2.7.9.1</ecNumber>
    </submittedName>
</protein>
<dbReference type="EMBL" id="JACHXV010000027">
    <property type="protein sequence ID" value="MBB3175365.1"/>
    <property type="molecule type" value="Genomic_DNA"/>
</dbReference>
<dbReference type="InterPro" id="IPR036637">
    <property type="entry name" value="Phosphohistidine_dom_sf"/>
</dbReference>
<dbReference type="Gene3D" id="3.30.470.20">
    <property type="entry name" value="ATP-grasp fold, B domain"/>
    <property type="match status" value="1"/>
</dbReference>
<keyword evidence="3" id="KW-0808">Transferase</keyword>
<feature type="domain" description="Pyruvate phosphate dikinase AMP/ATP-binding" evidence="2">
    <location>
        <begin position="56"/>
        <end position="287"/>
    </location>
</feature>
<dbReference type="Gene3D" id="1.10.189.10">
    <property type="entry name" value="Pyruvate Phosphate Dikinase, domain 2"/>
    <property type="match status" value="1"/>
</dbReference>
<accession>A0A839V3C9</accession>
<keyword evidence="3" id="KW-0670">Pyruvate</keyword>
<dbReference type="Pfam" id="PF00391">
    <property type="entry name" value="PEP-utilizers"/>
    <property type="match status" value="1"/>
</dbReference>
<dbReference type="SUPFAM" id="SSF52009">
    <property type="entry name" value="Phosphohistidine domain"/>
    <property type="match status" value="1"/>
</dbReference>